<sequence length="77" mass="7973">MEAAAASGETLDAASPSNLAVVVRSVAGRSRRAAPPAVSDTAVLDSSLLLGSRGPVVVFFRNSYQICDLSCYIFGCH</sequence>
<name>A0A2T8KY03_9POAL</name>
<reference evidence="1" key="1">
    <citation type="submission" date="2018-04" db="EMBL/GenBank/DDBJ databases">
        <title>WGS assembly of Panicum hallii.</title>
        <authorList>
            <person name="Lovell J."/>
            <person name="Jenkins J."/>
            <person name="Lowry D."/>
            <person name="Mamidi S."/>
            <person name="Sreedasyam A."/>
            <person name="Weng X."/>
            <person name="Barry K."/>
            <person name="Bonette J."/>
            <person name="Campitelli B."/>
            <person name="Daum C."/>
            <person name="Gordon S."/>
            <person name="Gould B."/>
            <person name="Lipzen A."/>
            <person name="Macqueen A."/>
            <person name="Palacio-Mejia J."/>
            <person name="Plott C."/>
            <person name="Shakirov E."/>
            <person name="Shu S."/>
            <person name="Yoshinaga Y."/>
            <person name="Zane M."/>
            <person name="Rokhsar D."/>
            <person name="Grimwood J."/>
            <person name="Schmutz J."/>
            <person name="Juenger T."/>
        </authorList>
    </citation>
    <scope>NUCLEOTIDE SEQUENCE [LARGE SCALE GENOMIC DNA]</scope>
    <source>
        <strain evidence="1">FIL2</strain>
    </source>
</reference>
<proteinExistence type="predicted"/>
<dbReference type="EMBL" id="CM008046">
    <property type="protein sequence ID" value="PVH67057.1"/>
    <property type="molecule type" value="Genomic_DNA"/>
</dbReference>
<dbReference type="Proteomes" id="UP000243499">
    <property type="component" value="Chromosome 1"/>
</dbReference>
<dbReference type="Gramene" id="PVH67057">
    <property type="protein sequence ID" value="PVH67057"/>
    <property type="gene ID" value="PAHAL_1G417400"/>
</dbReference>
<dbReference type="AlphaFoldDB" id="A0A2T8KY03"/>
<evidence type="ECO:0000313" key="1">
    <source>
        <dbReference type="EMBL" id="PVH67057.1"/>
    </source>
</evidence>
<accession>A0A2T8KY03</accession>
<protein>
    <submittedName>
        <fullName evidence="1">Uncharacterized protein</fullName>
    </submittedName>
</protein>
<organism evidence="1">
    <name type="scientific">Panicum hallii</name>
    <dbReference type="NCBI Taxonomy" id="206008"/>
    <lineage>
        <taxon>Eukaryota</taxon>
        <taxon>Viridiplantae</taxon>
        <taxon>Streptophyta</taxon>
        <taxon>Embryophyta</taxon>
        <taxon>Tracheophyta</taxon>
        <taxon>Spermatophyta</taxon>
        <taxon>Magnoliopsida</taxon>
        <taxon>Liliopsida</taxon>
        <taxon>Poales</taxon>
        <taxon>Poaceae</taxon>
        <taxon>PACMAD clade</taxon>
        <taxon>Panicoideae</taxon>
        <taxon>Panicodae</taxon>
        <taxon>Paniceae</taxon>
        <taxon>Panicinae</taxon>
        <taxon>Panicum</taxon>
        <taxon>Panicum sect. Panicum</taxon>
    </lineage>
</organism>
<gene>
    <name evidence="1" type="ORF">PAHAL_1G417400</name>
</gene>